<keyword evidence="13" id="KW-0443">Lipid metabolism</keyword>
<evidence type="ECO:0000256" key="19">
    <source>
        <dbReference type="RuleBase" id="RU003750"/>
    </source>
</evidence>
<evidence type="ECO:0000256" key="7">
    <source>
        <dbReference type="ARBA" id="ARBA00014944"/>
    </source>
</evidence>
<dbReference type="PANTHER" id="PTHR14269:SF62">
    <property type="entry name" value="CDP-DIACYLGLYCEROL--GLYCEROL-3-PHOSPHATE 3-PHOSPHATIDYLTRANSFERASE 1, CHLOROPLASTIC"/>
    <property type="match status" value="1"/>
</dbReference>
<feature type="transmembrane region" description="Helical" evidence="20">
    <location>
        <begin position="153"/>
        <end position="171"/>
    </location>
</feature>
<dbReference type="KEGG" id="cpro:CPRO_03970"/>
<dbReference type="Proteomes" id="UP000184204">
    <property type="component" value="Unassembled WGS sequence"/>
</dbReference>
<dbReference type="PROSITE" id="PS00379">
    <property type="entry name" value="CDP_ALCOHOL_P_TRANSF"/>
    <property type="match status" value="1"/>
</dbReference>
<evidence type="ECO:0000256" key="8">
    <source>
        <dbReference type="ARBA" id="ARBA00022475"/>
    </source>
</evidence>
<dbReference type="NCBIfam" id="TIGR00560">
    <property type="entry name" value="pgsA"/>
    <property type="match status" value="1"/>
</dbReference>
<evidence type="ECO:0000256" key="5">
    <source>
        <dbReference type="ARBA" id="ARBA00010441"/>
    </source>
</evidence>
<keyword evidence="16" id="KW-1208">Phospholipid metabolism</keyword>
<organism evidence="22 24">
    <name type="scientific">Anaerotignum propionicum DSM 1682</name>
    <dbReference type="NCBI Taxonomy" id="991789"/>
    <lineage>
        <taxon>Bacteria</taxon>
        <taxon>Bacillati</taxon>
        <taxon>Bacillota</taxon>
        <taxon>Clostridia</taxon>
        <taxon>Lachnospirales</taxon>
        <taxon>Anaerotignaceae</taxon>
        <taxon>Anaerotignum</taxon>
    </lineage>
</organism>
<accession>A0A0X8VBJ7</accession>
<dbReference type="GO" id="GO:0008444">
    <property type="term" value="F:CDP-diacylglycerol-glycerol-3-phosphate 3-phosphatidyltransferase activity"/>
    <property type="evidence" value="ECO:0007669"/>
    <property type="project" value="UniProtKB-UniRule"/>
</dbReference>
<feature type="transmembrane region" description="Helical" evidence="20">
    <location>
        <begin position="74"/>
        <end position="99"/>
    </location>
</feature>
<sequence>MQMNLPNKLTMLRVILIPVFLLVLFLVPAPLNRYIAVAIFIVASLTDFLDGYLARKWNLVSNFGKFMDPLADKLLVMAALVSMVQLGDLASWVVIIILAREFAITGFRTLAMEAKIVMAASWWGKVKTTVQMIMIIVVLLNLPFPGISIIEKLLVGLAVFFTILSGADYIIKNKQVLKG</sequence>
<evidence type="ECO:0000256" key="16">
    <source>
        <dbReference type="ARBA" id="ARBA00023264"/>
    </source>
</evidence>
<evidence type="ECO:0000256" key="13">
    <source>
        <dbReference type="ARBA" id="ARBA00023098"/>
    </source>
</evidence>
<evidence type="ECO:0000256" key="18">
    <source>
        <dbReference type="NCBIfam" id="TIGR00560"/>
    </source>
</evidence>
<evidence type="ECO:0000313" key="23">
    <source>
        <dbReference type="Proteomes" id="UP000068026"/>
    </source>
</evidence>
<keyword evidence="10 19" id="KW-0808">Transferase</keyword>
<name>A0A0X8VBJ7_ANAPI</name>
<dbReference type="EMBL" id="CP014223">
    <property type="protein sequence ID" value="AMJ40006.1"/>
    <property type="molecule type" value="Genomic_DNA"/>
</dbReference>
<keyword evidence="14 20" id="KW-0472">Membrane</keyword>
<evidence type="ECO:0000256" key="14">
    <source>
        <dbReference type="ARBA" id="ARBA00023136"/>
    </source>
</evidence>
<dbReference type="GO" id="GO:0006655">
    <property type="term" value="P:phosphatidylglycerol biosynthetic process"/>
    <property type="evidence" value="ECO:0007669"/>
    <property type="project" value="UniProtKB-UniPathway"/>
</dbReference>
<dbReference type="EMBL" id="FQUA01000007">
    <property type="protein sequence ID" value="SHE78447.1"/>
    <property type="molecule type" value="Genomic_DNA"/>
</dbReference>
<keyword evidence="9" id="KW-0444">Lipid biosynthesis</keyword>
<dbReference type="InterPro" id="IPR048254">
    <property type="entry name" value="CDP_ALCOHOL_P_TRANSF_CS"/>
</dbReference>
<reference evidence="22" key="3">
    <citation type="submission" date="2016-11" db="EMBL/GenBank/DDBJ databases">
        <authorList>
            <person name="Varghese N."/>
            <person name="Submissions S."/>
        </authorList>
    </citation>
    <scope>NUCLEOTIDE SEQUENCE</scope>
    <source>
        <strain evidence="22">DSM 1682</strain>
    </source>
</reference>
<protein>
    <recommendedName>
        <fullName evidence="7 18">CDP-diacylglycerol--glycerol-3-phosphate 3-phosphatidyltransferase</fullName>
        <ecNumber evidence="6 18">2.7.8.5</ecNumber>
    </recommendedName>
</protein>
<evidence type="ECO:0000256" key="2">
    <source>
        <dbReference type="ARBA" id="ARBA00004651"/>
    </source>
</evidence>
<gene>
    <name evidence="21" type="primary">pgsA_2</name>
    <name evidence="21" type="ORF">CPRO_03970</name>
    <name evidence="22" type="ORF">SAMN02745151_01781</name>
</gene>
<dbReference type="Gene3D" id="1.20.120.1760">
    <property type="match status" value="1"/>
</dbReference>
<reference evidence="23" key="2">
    <citation type="submission" date="2016-01" db="EMBL/GenBank/DDBJ databases">
        <authorList>
            <person name="Poehlein A."/>
            <person name="Schlien K."/>
            <person name="Gottschalk G."/>
            <person name="Buckel W."/>
            <person name="Daniel R."/>
        </authorList>
    </citation>
    <scope>NUCLEOTIDE SEQUENCE [LARGE SCALE GENOMIC DNA]</scope>
    <source>
        <strain evidence="23">X2</strain>
    </source>
</reference>
<evidence type="ECO:0000256" key="6">
    <source>
        <dbReference type="ARBA" id="ARBA00013170"/>
    </source>
</evidence>
<comment type="pathway">
    <text evidence="4">Lipid metabolism.</text>
</comment>
<reference evidence="24" key="4">
    <citation type="submission" date="2016-11" db="EMBL/GenBank/DDBJ databases">
        <authorList>
            <person name="Jaros S."/>
            <person name="Januszkiewicz K."/>
            <person name="Wedrychowicz H."/>
        </authorList>
    </citation>
    <scope>NUCLEOTIDE SEQUENCE [LARGE SCALE GENOMIC DNA]</scope>
    <source>
        <strain evidence="24">DSM 1682</strain>
    </source>
</reference>
<evidence type="ECO:0000256" key="17">
    <source>
        <dbReference type="ARBA" id="ARBA00048586"/>
    </source>
</evidence>
<dbReference type="InterPro" id="IPR043130">
    <property type="entry name" value="CDP-OH_PTrfase_TM_dom"/>
</dbReference>
<feature type="transmembrane region" description="Helical" evidence="20">
    <location>
        <begin position="12"/>
        <end position="29"/>
    </location>
</feature>
<dbReference type="FunFam" id="1.20.120.1760:FF:000004">
    <property type="entry name" value="CDP-diacylglycerol--glycerol-3-phosphate 3-phosphatidyltransferase"/>
    <property type="match status" value="1"/>
</dbReference>
<evidence type="ECO:0000256" key="20">
    <source>
        <dbReference type="SAM" id="Phobius"/>
    </source>
</evidence>
<evidence type="ECO:0000256" key="12">
    <source>
        <dbReference type="ARBA" id="ARBA00022989"/>
    </source>
</evidence>
<comment type="pathway">
    <text evidence="3">Phospholipid metabolism; phosphatidylglycerol biosynthesis; phosphatidylglycerol from CDP-diacylglycerol: step 1/2.</text>
</comment>
<dbReference type="InterPro" id="IPR000462">
    <property type="entry name" value="CDP-OH_P_trans"/>
</dbReference>
<comment type="function">
    <text evidence="1">This protein catalyzes the committed step to the synthesis of the acidic phospholipids.</text>
</comment>
<evidence type="ECO:0000313" key="24">
    <source>
        <dbReference type="Proteomes" id="UP000184204"/>
    </source>
</evidence>
<evidence type="ECO:0000256" key="4">
    <source>
        <dbReference type="ARBA" id="ARBA00005189"/>
    </source>
</evidence>
<evidence type="ECO:0000313" key="22">
    <source>
        <dbReference type="EMBL" id="SHE78447.1"/>
    </source>
</evidence>
<keyword evidence="11 20" id="KW-0812">Transmembrane</keyword>
<keyword evidence="12 20" id="KW-1133">Transmembrane helix</keyword>
<keyword evidence="15" id="KW-0594">Phospholipid biosynthesis</keyword>
<evidence type="ECO:0000256" key="11">
    <source>
        <dbReference type="ARBA" id="ARBA00022692"/>
    </source>
</evidence>
<evidence type="ECO:0000256" key="10">
    <source>
        <dbReference type="ARBA" id="ARBA00022679"/>
    </source>
</evidence>
<dbReference type="InterPro" id="IPR050324">
    <property type="entry name" value="CDP-alcohol_PTase-I"/>
</dbReference>
<dbReference type="EC" id="2.7.8.5" evidence="6 18"/>
<dbReference type="PIRSF" id="PIRSF000847">
    <property type="entry name" value="Phos_ph_gly_syn"/>
    <property type="match status" value="1"/>
</dbReference>
<reference evidence="21 23" key="1">
    <citation type="journal article" date="2016" name="Genome Announc.">
        <title>Complete Genome Sequence of the Amino Acid-Fermenting Clostridium propionicum X2 (DSM 1682).</title>
        <authorList>
            <person name="Poehlein A."/>
            <person name="Schlien K."/>
            <person name="Chowdhury N.P."/>
            <person name="Gottschalk G."/>
            <person name="Buckel W."/>
            <person name="Daniel R."/>
        </authorList>
    </citation>
    <scope>NUCLEOTIDE SEQUENCE [LARGE SCALE GENOMIC DNA]</scope>
    <source>
        <strain evidence="21 23">X2</strain>
    </source>
</reference>
<keyword evidence="8" id="KW-1003">Cell membrane</keyword>
<evidence type="ECO:0000256" key="9">
    <source>
        <dbReference type="ARBA" id="ARBA00022516"/>
    </source>
</evidence>
<dbReference type="Proteomes" id="UP000068026">
    <property type="component" value="Chromosome"/>
</dbReference>
<comment type="catalytic activity">
    <reaction evidence="17">
        <text>a CDP-1,2-diacyl-sn-glycerol + sn-glycerol 3-phosphate = a 1,2-diacyl-sn-glycero-3-phospho-(1'-sn-glycero-3'-phosphate) + CMP + H(+)</text>
        <dbReference type="Rhea" id="RHEA:12593"/>
        <dbReference type="ChEBI" id="CHEBI:15378"/>
        <dbReference type="ChEBI" id="CHEBI:57597"/>
        <dbReference type="ChEBI" id="CHEBI:58332"/>
        <dbReference type="ChEBI" id="CHEBI:60110"/>
        <dbReference type="ChEBI" id="CHEBI:60377"/>
        <dbReference type="EC" id="2.7.8.5"/>
    </reaction>
</comment>
<comment type="subcellular location">
    <subcellularLocation>
        <location evidence="2">Cell membrane</location>
        <topology evidence="2">Multi-pass membrane protein</topology>
    </subcellularLocation>
</comment>
<dbReference type="Pfam" id="PF01066">
    <property type="entry name" value="CDP-OH_P_transf"/>
    <property type="match status" value="1"/>
</dbReference>
<dbReference type="GO" id="GO:0005886">
    <property type="term" value="C:plasma membrane"/>
    <property type="evidence" value="ECO:0007669"/>
    <property type="project" value="UniProtKB-SubCell"/>
</dbReference>
<evidence type="ECO:0000313" key="21">
    <source>
        <dbReference type="EMBL" id="AMJ40006.1"/>
    </source>
</evidence>
<feature type="transmembrane region" description="Helical" evidence="20">
    <location>
        <begin position="35"/>
        <end position="53"/>
    </location>
</feature>
<dbReference type="PANTHER" id="PTHR14269">
    <property type="entry name" value="CDP-DIACYLGLYCEROL--GLYCEROL-3-PHOSPHATE 3-PHOSPHATIDYLTRANSFERASE-RELATED"/>
    <property type="match status" value="1"/>
</dbReference>
<comment type="similarity">
    <text evidence="5 19">Belongs to the CDP-alcohol phosphatidyltransferase class-I family.</text>
</comment>
<evidence type="ECO:0000256" key="1">
    <source>
        <dbReference type="ARBA" id="ARBA00003973"/>
    </source>
</evidence>
<proteinExistence type="inferred from homology"/>
<dbReference type="AlphaFoldDB" id="A0A0X8VBJ7"/>
<evidence type="ECO:0000256" key="15">
    <source>
        <dbReference type="ARBA" id="ARBA00023209"/>
    </source>
</evidence>
<evidence type="ECO:0000256" key="3">
    <source>
        <dbReference type="ARBA" id="ARBA00005042"/>
    </source>
</evidence>
<keyword evidence="23" id="KW-1185">Reference proteome</keyword>
<dbReference type="InterPro" id="IPR004570">
    <property type="entry name" value="Phosphatidylglycerol_P_synth"/>
</dbReference>